<gene>
    <name evidence="2" type="ORF">OEIGOIKO_03404</name>
</gene>
<dbReference type="Proteomes" id="UP000287830">
    <property type="component" value="Unassembled WGS sequence"/>
</dbReference>
<evidence type="ECO:0000256" key="1">
    <source>
        <dbReference type="SAM" id="MobiDB-lite"/>
    </source>
</evidence>
<feature type="region of interest" description="Disordered" evidence="1">
    <location>
        <begin position="64"/>
        <end position="85"/>
    </location>
</feature>
<comment type="caution">
    <text evidence="2">The sequence shown here is derived from an EMBL/GenBank/DDBJ whole genome shotgun (WGS) entry which is preliminary data.</text>
</comment>
<proteinExistence type="predicted"/>
<reference evidence="2 3" key="1">
    <citation type="submission" date="2018-11" db="EMBL/GenBank/DDBJ databases">
        <title>Whole genome sequence of Streptomyces chrestomyceticus NBRC 13444(T).</title>
        <authorList>
            <person name="Komaki H."/>
            <person name="Tamura T."/>
        </authorList>
    </citation>
    <scope>NUCLEOTIDE SEQUENCE [LARGE SCALE GENOMIC DNA]</scope>
    <source>
        <strain evidence="2 3">NBRC 13444</strain>
    </source>
</reference>
<feature type="region of interest" description="Disordered" evidence="1">
    <location>
        <begin position="29"/>
        <end position="48"/>
    </location>
</feature>
<evidence type="ECO:0000313" key="2">
    <source>
        <dbReference type="EMBL" id="GCD35658.1"/>
    </source>
</evidence>
<protein>
    <submittedName>
        <fullName evidence="2">Uncharacterized protein</fullName>
    </submittedName>
</protein>
<accession>A0A7U9KW51</accession>
<sequence length="85" mass="8918">MAKKKVTAGMVVDQVLDYGKDAAKAALDAVTGSRKRQTNQKTDKQQHQDLSALTAEIRHLAQHISAPGTGPKPGAAAPDSRPDGT</sequence>
<organism evidence="2 3">
    <name type="scientific">Streptomyces chrestomyceticus JCM 4735</name>
    <dbReference type="NCBI Taxonomy" id="1306181"/>
    <lineage>
        <taxon>Bacteria</taxon>
        <taxon>Bacillati</taxon>
        <taxon>Actinomycetota</taxon>
        <taxon>Actinomycetes</taxon>
        <taxon>Kitasatosporales</taxon>
        <taxon>Streptomycetaceae</taxon>
        <taxon>Streptomyces</taxon>
    </lineage>
</organism>
<name>A0A7U9KW51_9ACTN</name>
<dbReference type="EMBL" id="BHZC01000001">
    <property type="protein sequence ID" value="GCD35658.1"/>
    <property type="molecule type" value="Genomic_DNA"/>
</dbReference>
<feature type="compositionally biased region" description="Low complexity" evidence="1">
    <location>
        <begin position="66"/>
        <end position="78"/>
    </location>
</feature>
<dbReference type="RefSeq" id="WP_125045537.1">
    <property type="nucleotide sequence ID" value="NZ_BHZC01000001.1"/>
</dbReference>
<dbReference type="AlphaFoldDB" id="A0A7U9KW51"/>
<evidence type="ECO:0000313" key="3">
    <source>
        <dbReference type="Proteomes" id="UP000287830"/>
    </source>
</evidence>
<dbReference type="GeneID" id="95622320"/>